<dbReference type="SMART" id="SM00382">
    <property type="entry name" value="AAA"/>
    <property type="match status" value="1"/>
</dbReference>
<dbReference type="RefSeq" id="WP_272207870.1">
    <property type="nucleotide sequence ID" value="NZ_JAQONC010000019.1"/>
</dbReference>
<keyword evidence="2" id="KW-0067">ATP-binding</keyword>
<gene>
    <name evidence="2" type="ORF">PO158_05170</name>
</gene>
<dbReference type="PANTHER" id="PTHR30050">
    <property type="entry name" value="CHROMOSOMAL REPLICATION INITIATOR PROTEIN DNAA"/>
    <property type="match status" value="1"/>
</dbReference>
<keyword evidence="2" id="KW-0547">Nucleotide-binding</keyword>
<dbReference type="Pfam" id="PF01695">
    <property type="entry name" value="IstB_IS21"/>
    <property type="match status" value="1"/>
</dbReference>
<dbReference type="PANTHER" id="PTHR30050:SF4">
    <property type="entry name" value="ATP-BINDING PROTEIN RV3427C IN INSERTION SEQUENCE-RELATED"/>
    <property type="match status" value="1"/>
</dbReference>
<organism evidence="2 3">
    <name type="scientific">Limosilactobacillus mucosae</name>
    <name type="common">Lactobacillus mucosae</name>
    <dbReference type="NCBI Taxonomy" id="97478"/>
    <lineage>
        <taxon>Bacteria</taxon>
        <taxon>Bacillati</taxon>
        <taxon>Bacillota</taxon>
        <taxon>Bacilli</taxon>
        <taxon>Lactobacillales</taxon>
        <taxon>Lactobacillaceae</taxon>
        <taxon>Limosilactobacillus</taxon>
    </lineage>
</organism>
<evidence type="ECO:0000313" key="2">
    <source>
        <dbReference type="EMBL" id="MDC2827679.1"/>
    </source>
</evidence>
<dbReference type="InterPro" id="IPR002611">
    <property type="entry name" value="IstB_ATP-bd"/>
</dbReference>
<reference evidence="2" key="1">
    <citation type="submission" date="2023-01" db="EMBL/GenBank/DDBJ databases">
        <title>Genome analysis of 13 Lactobacillus isolated from gut of wild boar.</title>
        <authorList>
            <person name="Papp P."/>
            <person name="Libisch B."/>
            <person name="Nagy T."/>
            <person name="Olasz F."/>
        </authorList>
    </citation>
    <scope>NUCLEOTIDE SEQUENCE</scope>
    <source>
        <strain evidence="2">F108</strain>
    </source>
</reference>
<dbReference type="GO" id="GO:0005524">
    <property type="term" value="F:ATP binding"/>
    <property type="evidence" value="ECO:0007669"/>
    <property type="project" value="UniProtKB-KW"/>
</dbReference>
<dbReference type="InterPro" id="IPR027417">
    <property type="entry name" value="P-loop_NTPase"/>
</dbReference>
<dbReference type="GO" id="GO:0006260">
    <property type="term" value="P:DNA replication"/>
    <property type="evidence" value="ECO:0007669"/>
    <property type="project" value="TreeGrafter"/>
</dbReference>
<accession>A0AAJ1HQ89</accession>
<dbReference type="EMBL" id="JAQOND010000019">
    <property type="protein sequence ID" value="MDC2827679.1"/>
    <property type="molecule type" value="Genomic_DNA"/>
</dbReference>
<comment type="caution">
    <text evidence="2">The sequence shown here is derived from an EMBL/GenBank/DDBJ whole genome shotgun (WGS) entry which is preliminary data.</text>
</comment>
<sequence>MKKLKALVNFLAIKKAYKDKWGEDIPFDLSDQDWCKSYLAEENKKRTTADNAVMRKRNKYRFYNNSLWSGDPVKFTFADWDVHKQPDIELAKLTCTKAHALTEEIAKKPINVLMLGNPGTGKTSLAVAMMHRLQEKFDKTTMLVSTDSMSRMFSHMYDSPDAAKTKYQMKLLVQAMIEVDVLVLDDFGTEGGMRGAIREVRKDMQERLYDVADARFGKKSTIVTSNNTTAELAQMYNAKLLSRLITRNDDHKITFDGMEDVRASMI</sequence>
<feature type="domain" description="AAA+ ATPase" evidence="1">
    <location>
        <begin position="108"/>
        <end position="250"/>
    </location>
</feature>
<dbReference type="CDD" id="cd00009">
    <property type="entry name" value="AAA"/>
    <property type="match status" value="1"/>
</dbReference>
<dbReference type="Gene3D" id="3.40.50.300">
    <property type="entry name" value="P-loop containing nucleotide triphosphate hydrolases"/>
    <property type="match status" value="1"/>
</dbReference>
<name>A0AAJ1HQ89_LIMMU</name>
<dbReference type="AlphaFoldDB" id="A0AAJ1HQ89"/>
<dbReference type="Proteomes" id="UP001218021">
    <property type="component" value="Unassembled WGS sequence"/>
</dbReference>
<protein>
    <submittedName>
        <fullName evidence="2">ATP-binding protein</fullName>
    </submittedName>
</protein>
<dbReference type="SUPFAM" id="SSF52540">
    <property type="entry name" value="P-loop containing nucleoside triphosphate hydrolases"/>
    <property type="match status" value="1"/>
</dbReference>
<evidence type="ECO:0000259" key="1">
    <source>
        <dbReference type="SMART" id="SM00382"/>
    </source>
</evidence>
<evidence type="ECO:0000313" key="3">
    <source>
        <dbReference type="Proteomes" id="UP001218021"/>
    </source>
</evidence>
<proteinExistence type="predicted"/>
<dbReference type="InterPro" id="IPR003593">
    <property type="entry name" value="AAA+_ATPase"/>
</dbReference>